<dbReference type="OrthoDB" id="10277685at2759"/>
<organism evidence="1 2">
    <name type="scientific">Trichonephila inaurata madagascariensis</name>
    <dbReference type="NCBI Taxonomy" id="2747483"/>
    <lineage>
        <taxon>Eukaryota</taxon>
        <taxon>Metazoa</taxon>
        <taxon>Ecdysozoa</taxon>
        <taxon>Arthropoda</taxon>
        <taxon>Chelicerata</taxon>
        <taxon>Arachnida</taxon>
        <taxon>Araneae</taxon>
        <taxon>Araneomorphae</taxon>
        <taxon>Entelegynae</taxon>
        <taxon>Araneoidea</taxon>
        <taxon>Nephilidae</taxon>
        <taxon>Trichonephila</taxon>
        <taxon>Trichonephila inaurata</taxon>
    </lineage>
</organism>
<proteinExistence type="predicted"/>
<dbReference type="AlphaFoldDB" id="A0A8X6Y0N3"/>
<protein>
    <submittedName>
        <fullName evidence="1">Uncharacterized protein</fullName>
    </submittedName>
</protein>
<accession>A0A8X6Y0N3</accession>
<reference evidence="1" key="1">
    <citation type="submission" date="2020-08" db="EMBL/GenBank/DDBJ databases">
        <title>Multicomponent nature underlies the extraordinary mechanical properties of spider dragline silk.</title>
        <authorList>
            <person name="Kono N."/>
            <person name="Nakamura H."/>
            <person name="Mori M."/>
            <person name="Yoshida Y."/>
            <person name="Ohtoshi R."/>
            <person name="Malay A.D."/>
            <person name="Moran D.A.P."/>
            <person name="Tomita M."/>
            <person name="Numata K."/>
            <person name="Arakawa K."/>
        </authorList>
    </citation>
    <scope>NUCLEOTIDE SEQUENCE</scope>
</reference>
<evidence type="ECO:0000313" key="2">
    <source>
        <dbReference type="Proteomes" id="UP000886998"/>
    </source>
</evidence>
<evidence type="ECO:0000313" key="1">
    <source>
        <dbReference type="EMBL" id="GFY62235.1"/>
    </source>
</evidence>
<dbReference type="EMBL" id="BMAV01014139">
    <property type="protein sequence ID" value="GFY62235.1"/>
    <property type="molecule type" value="Genomic_DNA"/>
</dbReference>
<sequence>MREARCGVKSRHLALLSPYRLVGRGCIPTLQHPPDACDGTLDASGNRKKTRLESLILTHQTQHLNWNWFHRVYQEPVEAREIRKNGG</sequence>
<comment type="caution">
    <text evidence="1">The sequence shown here is derived from an EMBL/GenBank/DDBJ whole genome shotgun (WGS) entry which is preliminary data.</text>
</comment>
<dbReference type="Proteomes" id="UP000886998">
    <property type="component" value="Unassembled WGS sequence"/>
</dbReference>
<keyword evidence="2" id="KW-1185">Reference proteome</keyword>
<gene>
    <name evidence="1" type="ORF">TNIN_35531</name>
</gene>
<name>A0A8X6Y0N3_9ARAC</name>